<organism evidence="1 2">
    <name type="scientific">Prunus dulcis</name>
    <name type="common">Almond</name>
    <name type="synonym">Amygdalus dulcis</name>
    <dbReference type="NCBI Taxonomy" id="3755"/>
    <lineage>
        <taxon>Eukaryota</taxon>
        <taxon>Viridiplantae</taxon>
        <taxon>Streptophyta</taxon>
        <taxon>Embryophyta</taxon>
        <taxon>Tracheophyta</taxon>
        <taxon>Spermatophyta</taxon>
        <taxon>Magnoliopsida</taxon>
        <taxon>eudicotyledons</taxon>
        <taxon>Gunneridae</taxon>
        <taxon>Pentapetalae</taxon>
        <taxon>rosids</taxon>
        <taxon>fabids</taxon>
        <taxon>Rosales</taxon>
        <taxon>Rosaceae</taxon>
        <taxon>Amygdaloideae</taxon>
        <taxon>Amygdaleae</taxon>
        <taxon>Prunus</taxon>
    </lineage>
</organism>
<sequence length="220" mass="24721">MVEERKWPGRRCRAIRSEAHTQRLMEGGVTFTCLRPGSIIVESGRAPITTREGNEIQLDGHAFRERFFPQKAGSIKMAEEDRAFITISDRRARSVTSLRLHPKKKAGRGFGALSGKLLGFIVSRREIEVDLQKAKQLLTCRYQRQRKKSGLFGAGYNTSAGSLPSSHPSVSRSLNCSERIPRLSEKIDTRNEDCQKAFDKVKKYLLNPPIQAPPTPVDLS</sequence>
<comment type="caution">
    <text evidence="1">The sequence shown here is derived from an EMBL/GenBank/DDBJ whole genome shotgun (WGS) entry which is preliminary data.</text>
</comment>
<name>A0AAD4YJW2_PRUDU</name>
<proteinExistence type="predicted"/>
<geneLocation type="mitochondrion" evidence="1"/>
<keyword evidence="1" id="KW-0496">Mitochondrion</keyword>
<accession>A0AAD4YJW2</accession>
<keyword evidence="2" id="KW-1185">Reference proteome</keyword>
<evidence type="ECO:0000313" key="1">
    <source>
        <dbReference type="EMBL" id="KAI5311469.1"/>
    </source>
</evidence>
<gene>
    <name evidence="1" type="ORF">L3X38_000195</name>
</gene>
<dbReference type="Proteomes" id="UP001054821">
    <property type="component" value="Mitochondrion MT"/>
</dbReference>
<dbReference type="EMBL" id="JAJFAZ020000010">
    <property type="protein sequence ID" value="KAI5311469.1"/>
    <property type="molecule type" value="Genomic_DNA"/>
</dbReference>
<reference evidence="1 2" key="1">
    <citation type="journal article" date="2022" name="G3 (Bethesda)">
        <title>Whole-genome sequence and methylome profiling of the almond [Prunus dulcis (Mill.) D.A. Webb] cultivar 'Nonpareil'.</title>
        <authorList>
            <person name="D'Amico-Willman K.M."/>
            <person name="Ouma W.Z."/>
            <person name="Meulia T."/>
            <person name="Sideli G.M."/>
            <person name="Gradziel T.M."/>
            <person name="Fresnedo-Ramirez J."/>
        </authorList>
    </citation>
    <scope>NUCLEOTIDE SEQUENCE [LARGE SCALE GENOMIC DNA]</scope>
    <source>
        <strain evidence="1">Clone GOH B32 T37-40</strain>
    </source>
</reference>
<evidence type="ECO:0000313" key="2">
    <source>
        <dbReference type="Proteomes" id="UP001054821"/>
    </source>
</evidence>
<dbReference type="AlphaFoldDB" id="A0AAD4YJW2"/>
<protein>
    <submittedName>
        <fullName evidence="1">Uncharacterized protein</fullName>
    </submittedName>
</protein>